<evidence type="ECO:0000256" key="5">
    <source>
        <dbReference type="ARBA" id="ARBA00023274"/>
    </source>
</evidence>
<dbReference type="Pfam" id="PF03948">
    <property type="entry name" value="Ribosomal_L9_C"/>
    <property type="match status" value="1"/>
</dbReference>
<dbReference type="HAMAP" id="MF_00503">
    <property type="entry name" value="Ribosomal_bL9"/>
    <property type="match status" value="1"/>
</dbReference>
<evidence type="ECO:0000256" key="1">
    <source>
        <dbReference type="ARBA" id="ARBA00010605"/>
    </source>
</evidence>
<evidence type="ECO:0000259" key="9">
    <source>
        <dbReference type="PROSITE" id="PS00651"/>
    </source>
</evidence>
<dbReference type="KEGG" id="dbc:MFMK1_000439"/>
<dbReference type="Pfam" id="PF01281">
    <property type="entry name" value="Ribosomal_L9_N"/>
    <property type="match status" value="1"/>
</dbReference>
<dbReference type="GO" id="GO:0005840">
    <property type="term" value="C:ribosome"/>
    <property type="evidence" value="ECO:0007669"/>
    <property type="project" value="UniProtKB-KW"/>
</dbReference>
<organism evidence="10 11">
    <name type="scientific">Metallumcola ferriviriculae</name>
    <dbReference type="NCBI Taxonomy" id="3039180"/>
    <lineage>
        <taxon>Bacteria</taxon>
        <taxon>Bacillati</taxon>
        <taxon>Bacillota</taxon>
        <taxon>Clostridia</taxon>
        <taxon>Neomoorellales</taxon>
        <taxon>Desulfitibacteraceae</taxon>
        <taxon>Metallumcola</taxon>
    </lineage>
</organism>
<comment type="similarity">
    <text evidence="1 7">Belongs to the bacterial ribosomal protein bL9 family.</text>
</comment>
<comment type="function">
    <text evidence="7">Binds to the 23S rRNA.</text>
</comment>
<evidence type="ECO:0000256" key="4">
    <source>
        <dbReference type="ARBA" id="ARBA00022980"/>
    </source>
</evidence>
<evidence type="ECO:0000256" key="7">
    <source>
        <dbReference type="HAMAP-Rule" id="MF_00503"/>
    </source>
</evidence>
<dbReference type="Gene3D" id="3.10.430.100">
    <property type="entry name" value="Ribosomal protein L9, C-terminal domain"/>
    <property type="match status" value="1"/>
</dbReference>
<evidence type="ECO:0000256" key="2">
    <source>
        <dbReference type="ARBA" id="ARBA00022730"/>
    </source>
</evidence>
<dbReference type="InterPro" id="IPR020594">
    <property type="entry name" value="Ribosomal_bL9_bac/chp"/>
</dbReference>
<feature type="coiled-coil region" evidence="8">
    <location>
        <begin position="37"/>
        <end position="78"/>
    </location>
</feature>
<evidence type="ECO:0000313" key="10">
    <source>
        <dbReference type="EMBL" id="WRO20655.1"/>
    </source>
</evidence>
<evidence type="ECO:0000256" key="8">
    <source>
        <dbReference type="SAM" id="Coils"/>
    </source>
</evidence>
<dbReference type="InterPro" id="IPR036935">
    <property type="entry name" value="Ribosomal_bL9_N_sf"/>
</dbReference>
<name>A0AAU0UK35_9FIRM</name>
<dbReference type="RefSeq" id="WP_366923542.1">
    <property type="nucleotide sequence ID" value="NZ_CP121694.1"/>
</dbReference>
<dbReference type="Gene3D" id="3.40.5.10">
    <property type="entry name" value="Ribosomal protein L9, N-terminal domain"/>
    <property type="match status" value="1"/>
</dbReference>
<evidence type="ECO:0000313" key="11">
    <source>
        <dbReference type="Proteomes" id="UP001329915"/>
    </source>
</evidence>
<dbReference type="SUPFAM" id="SSF55653">
    <property type="entry name" value="Ribosomal protein L9 C-domain"/>
    <property type="match status" value="1"/>
</dbReference>
<keyword evidence="5 7" id="KW-0687">Ribonucleoprotein</keyword>
<dbReference type="SUPFAM" id="SSF55658">
    <property type="entry name" value="L9 N-domain-like"/>
    <property type="match status" value="1"/>
</dbReference>
<dbReference type="InterPro" id="IPR009027">
    <property type="entry name" value="Ribosomal_bL9/RNase_H1_N"/>
</dbReference>
<dbReference type="InterPro" id="IPR020070">
    <property type="entry name" value="Ribosomal_bL9_N"/>
</dbReference>
<proteinExistence type="inferred from homology"/>
<dbReference type="FunFam" id="3.40.5.10:FF:000003">
    <property type="entry name" value="50S ribosomal protein L9"/>
    <property type="match status" value="1"/>
</dbReference>
<dbReference type="NCBIfam" id="TIGR00158">
    <property type="entry name" value="L9"/>
    <property type="match status" value="1"/>
</dbReference>
<dbReference type="FunFam" id="3.10.430.100:FF:000002">
    <property type="entry name" value="50S ribosomal protein L9"/>
    <property type="match status" value="1"/>
</dbReference>
<dbReference type="AlphaFoldDB" id="A0AAU0UK35"/>
<dbReference type="InterPro" id="IPR020069">
    <property type="entry name" value="Ribosomal_bL9_C"/>
</dbReference>
<sequence>MKVILEQDVKKLGAKGDVVNVSDGYARNYLIPKGLGVQASSGNLKEVKRLKEKEEKREQQALDKAEQLKKKLGELTVTIPTKAGENGKLFGSVTSKDIAATLQSKHGIKIDKRKLDLTESIKALGDYNVRVKIHPEVHGQLTVKVVAQ</sequence>
<keyword evidence="4 7" id="KW-0689">Ribosomal protein</keyword>
<reference evidence="10 11" key="1">
    <citation type="submission" date="2023-04" db="EMBL/GenBank/DDBJ databases">
        <authorList>
            <person name="Hsu D."/>
        </authorList>
    </citation>
    <scope>NUCLEOTIDE SEQUENCE [LARGE SCALE GENOMIC DNA]</scope>
    <source>
        <strain evidence="10 11">MK1</strain>
    </source>
</reference>
<dbReference type="InterPro" id="IPR036791">
    <property type="entry name" value="Ribosomal_bL9_C_sf"/>
</dbReference>
<dbReference type="PANTHER" id="PTHR21368">
    <property type="entry name" value="50S RIBOSOMAL PROTEIN L9"/>
    <property type="match status" value="1"/>
</dbReference>
<keyword evidence="11" id="KW-1185">Reference proteome</keyword>
<accession>A0AAU0UK35</accession>
<keyword evidence="2 7" id="KW-0699">rRNA-binding</keyword>
<dbReference type="GO" id="GO:0003735">
    <property type="term" value="F:structural constituent of ribosome"/>
    <property type="evidence" value="ECO:0007669"/>
    <property type="project" value="InterPro"/>
</dbReference>
<dbReference type="GO" id="GO:0019843">
    <property type="term" value="F:rRNA binding"/>
    <property type="evidence" value="ECO:0007669"/>
    <property type="project" value="UniProtKB-UniRule"/>
</dbReference>
<keyword evidence="8" id="KW-0175">Coiled coil</keyword>
<gene>
    <name evidence="7 10" type="primary">rplI</name>
    <name evidence="10" type="ORF">MFMK1_000439</name>
</gene>
<keyword evidence="3 7" id="KW-0694">RNA-binding</keyword>
<protein>
    <recommendedName>
        <fullName evidence="6 7">Large ribosomal subunit protein bL9</fullName>
    </recommendedName>
</protein>
<dbReference type="Proteomes" id="UP001329915">
    <property type="component" value="Chromosome"/>
</dbReference>
<dbReference type="InterPro" id="IPR000244">
    <property type="entry name" value="Ribosomal_bL9"/>
</dbReference>
<dbReference type="PROSITE" id="PS00651">
    <property type="entry name" value="RIBOSOMAL_L9"/>
    <property type="match status" value="1"/>
</dbReference>
<feature type="domain" description="Ribosomal protein L9" evidence="9">
    <location>
        <begin position="13"/>
        <end position="40"/>
    </location>
</feature>
<evidence type="ECO:0000256" key="3">
    <source>
        <dbReference type="ARBA" id="ARBA00022884"/>
    </source>
</evidence>
<evidence type="ECO:0000256" key="6">
    <source>
        <dbReference type="ARBA" id="ARBA00035292"/>
    </source>
</evidence>
<dbReference type="GO" id="GO:0006412">
    <property type="term" value="P:translation"/>
    <property type="evidence" value="ECO:0007669"/>
    <property type="project" value="UniProtKB-UniRule"/>
</dbReference>
<dbReference type="GO" id="GO:1990904">
    <property type="term" value="C:ribonucleoprotein complex"/>
    <property type="evidence" value="ECO:0007669"/>
    <property type="project" value="UniProtKB-KW"/>
</dbReference>
<dbReference type="EMBL" id="CP121694">
    <property type="protein sequence ID" value="WRO20655.1"/>
    <property type="molecule type" value="Genomic_DNA"/>
</dbReference>